<dbReference type="InterPro" id="IPR050858">
    <property type="entry name" value="Mal-CoA-ACP_Trans/PKS_FabD"/>
</dbReference>
<dbReference type="EMBL" id="WTYP01000002">
    <property type="protein sequence ID" value="MXP48418.1"/>
    <property type="molecule type" value="Genomic_DNA"/>
</dbReference>
<dbReference type="EC" id="2.3.1.39" evidence="1"/>
<accession>A0A6I4V458</accession>
<dbReference type="OrthoDB" id="5756162at2"/>
<name>A0A6I4V458_9SPHN</name>
<gene>
    <name evidence="5" type="ORF">GRI43_13575</name>
</gene>
<dbReference type="RefSeq" id="WP_160731603.1">
    <property type="nucleotide sequence ID" value="NZ_WTYP01000002.1"/>
</dbReference>
<dbReference type="SUPFAM" id="SSF52151">
    <property type="entry name" value="FabD/lysophospholipase-like"/>
    <property type="match status" value="1"/>
</dbReference>
<evidence type="ECO:0000256" key="3">
    <source>
        <dbReference type="ARBA" id="ARBA00023315"/>
    </source>
</evidence>
<comment type="catalytic activity">
    <reaction evidence="4">
        <text>holo-[ACP] + malonyl-CoA = malonyl-[ACP] + CoA</text>
        <dbReference type="Rhea" id="RHEA:41792"/>
        <dbReference type="Rhea" id="RHEA-COMP:9623"/>
        <dbReference type="Rhea" id="RHEA-COMP:9685"/>
        <dbReference type="ChEBI" id="CHEBI:57287"/>
        <dbReference type="ChEBI" id="CHEBI:57384"/>
        <dbReference type="ChEBI" id="CHEBI:64479"/>
        <dbReference type="ChEBI" id="CHEBI:78449"/>
        <dbReference type="EC" id="2.3.1.39"/>
    </reaction>
</comment>
<dbReference type="InterPro" id="IPR016035">
    <property type="entry name" value="Acyl_Trfase/lysoPLipase"/>
</dbReference>
<dbReference type="GO" id="GO:0004314">
    <property type="term" value="F:[acyl-carrier-protein] S-malonyltransferase activity"/>
    <property type="evidence" value="ECO:0007669"/>
    <property type="project" value="UniProtKB-EC"/>
</dbReference>
<keyword evidence="2 5" id="KW-0808">Transferase</keyword>
<dbReference type="PANTHER" id="PTHR42681">
    <property type="entry name" value="MALONYL-COA-ACYL CARRIER PROTEIN TRANSACYLASE, MITOCHONDRIAL"/>
    <property type="match status" value="1"/>
</dbReference>
<dbReference type="AlphaFoldDB" id="A0A6I4V458"/>
<dbReference type="Proteomes" id="UP000471435">
    <property type="component" value="Unassembled WGS sequence"/>
</dbReference>
<proteinExistence type="predicted"/>
<dbReference type="GO" id="GO:0006633">
    <property type="term" value="P:fatty acid biosynthetic process"/>
    <property type="evidence" value="ECO:0007669"/>
    <property type="project" value="TreeGrafter"/>
</dbReference>
<dbReference type="Gene3D" id="3.40.366.10">
    <property type="entry name" value="Malonyl-Coenzyme A Acyl Carrier Protein, domain 2"/>
    <property type="match status" value="1"/>
</dbReference>
<comment type="caution">
    <text evidence="5">The sequence shown here is derived from an EMBL/GenBank/DDBJ whole genome shotgun (WGS) entry which is preliminary data.</text>
</comment>
<protein>
    <recommendedName>
        <fullName evidence="1">[acyl-carrier-protein] S-malonyltransferase</fullName>
        <ecNumber evidence="1">2.3.1.39</ecNumber>
    </recommendedName>
</protein>
<keyword evidence="3" id="KW-0012">Acyltransferase</keyword>
<evidence type="ECO:0000256" key="1">
    <source>
        <dbReference type="ARBA" id="ARBA00013258"/>
    </source>
</evidence>
<evidence type="ECO:0000313" key="5">
    <source>
        <dbReference type="EMBL" id="MXP48418.1"/>
    </source>
</evidence>
<evidence type="ECO:0000256" key="4">
    <source>
        <dbReference type="ARBA" id="ARBA00048462"/>
    </source>
</evidence>
<organism evidence="5 6">
    <name type="scientific">Pontixanthobacter luteolus</name>
    <dbReference type="NCBI Taxonomy" id="295089"/>
    <lineage>
        <taxon>Bacteria</taxon>
        <taxon>Pseudomonadati</taxon>
        <taxon>Pseudomonadota</taxon>
        <taxon>Alphaproteobacteria</taxon>
        <taxon>Sphingomonadales</taxon>
        <taxon>Erythrobacteraceae</taxon>
        <taxon>Pontixanthobacter</taxon>
    </lineage>
</organism>
<evidence type="ECO:0000256" key="2">
    <source>
        <dbReference type="ARBA" id="ARBA00022679"/>
    </source>
</evidence>
<dbReference type="InterPro" id="IPR001227">
    <property type="entry name" value="Ac_transferase_dom_sf"/>
</dbReference>
<reference evidence="5 6" key="1">
    <citation type="submission" date="2019-12" db="EMBL/GenBank/DDBJ databases">
        <title>Genomic-based taxomic classification of the family Erythrobacteraceae.</title>
        <authorList>
            <person name="Xu L."/>
        </authorList>
    </citation>
    <scope>NUCLEOTIDE SEQUENCE [LARGE SCALE GENOMIC DNA]</scope>
    <source>
        <strain evidence="5 6">SW-109</strain>
    </source>
</reference>
<keyword evidence="6" id="KW-1185">Reference proteome</keyword>
<evidence type="ECO:0000313" key="6">
    <source>
        <dbReference type="Proteomes" id="UP000471435"/>
    </source>
</evidence>
<sequence length="346" mass="37306">MTNPRKTAVVICPGRGTYNKTELGYLAAHFPDQGLLQEFDEQRSAMGQDTLSDLDGADRFSLARHTRGDNASGLIFAATVGDFLSLDRDAVDIVAVTGNSMGWYSALACAGATSPESGFTVANTMGTLMQEALIGGQLVYPFLGDGWEPDYTRREYLLDIVSDIDSRPEHILLPSIHLGGMLVLAGNEAGLKAFENTVEPIDGRFPMRLGNHAAFHTPMQEPVAAKGRQQLGLDLFRQPELPMIDGRGAIWWPQASDVAALREYTLGHQVTQTYDFTRAIGTAAREFAPDLFIVTGPGTTLGGAVAQSLILSGWKGMGSKADFKAVQESEPLLVSMGLKDQRSLVV</sequence>
<dbReference type="Gene3D" id="3.30.70.250">
    <property type="entry name" value="Malonyl-CoA ACP transacylase, ACP-binding"/>
    <property type="match status" value="1"/>
</dbReference>
<dbReference type="PANTHER" id="PTHR42681:SF1">
    <property type="entry name" value="MALONYL-COA-ACYL CARRIER PROTEIN TRANSACYLASE, MITOCHONDRIAL"/>
    <property type="match status" value="1"/>
</dbReference>